<name>A0A139KMW6_9BACE</name>
<organism evidence="3">
    <name type="scientific">Bacteroides intestinalis</name>
    <dbReference type="NCBI Taxonomy" id="329854"/>
    <lineage>
        <taxon>Bacteria</taxon>
        <taxon>Pseudomonadati</taxon>
        <taxon>Bacteroidota</taxon>
        <taxon>Bacteroidia</taxon>
        <taxon>Bacteroidales</taxon>
        <taxon>Bacteroidaceae</taxon>
        <taxon>Bacteroides</taxon>
    </lineage>
</organism>
<evidence type="ECO:0000313" key="4">
    <source>
        <dbReference type="Proteomes" id="UP000070319"/>
    </source>
</evidence>
<dbReference type="AlphaFoldDB" id="A0A139KMW6"/>
<reference evidence="3 4" key="1">
    <citation type="submission" date="2016-02" db="EMBL/GenBank/DDBJ databases">
        <authorList>
            <person name="Wen L."/>
            <person name="He K."/>
            <person name="Yang H."/>
        </authorList>
    </citation>
    <scope>NUCLEOTIDE SEQUENCE [LARGE SCALE GENOMIC DNA]</scope>
    <source>
        <strain evidence="3 4">KLE1704</strain>
    </source>
</reference>
<dbReference type="PANTHER" id="PTHR42987:SF4">
    <property type="entry name" value="PROTEASE SOHB-RELATED"/>
    <property type="match status" value="1"/>
</dbReference>
<protein>
    <submittedName>
        <fullName evidence="3">Peptidase, S49 family protein</fullName>
    </submittedName>
</protein>
<dbReference type="PATRIC" id="fig|329854.7.peg.5380"/>
<feature type="domain" description="Peptidase S49" evidence="2">
    <location>
        <begin position="155"/>
        <end position="303"/>
    </location>
</feature>
<dbReference type="Gene3D" id="3.90.226.10">
    <property type="entry name" value="2-enoyl-CoA Hydratase, Chain A, domain 1"/>
    <property type="match status" value="1"/>
</dbReference>
<dbReference type="InterPro" id="IPR029045">
    <property type="entry name" value="ClpP/crotonase-like_dom_sf"/>
</dbReference>
<dbReference type="Pfam" id="PF01343">
    <property type="entry name" value="Peptidase_S49"/>
    <property type="match status" value="1"/>
</dbReference>
<dbReference type="SUPFAM" id="SSF52096">
    <property type="entry name" value="ClpP/crotonase"/>
    <property type="match status" value="1"/>
</dbReference>
<comment type="similarity">
    <text evidence="1">Belongs to the peptidase S49 family.</text>
</comment>
<dbReference type="PANTHER" id="PTHR42987">
    <property type="entry name" value="PEPTIDASE S49"/>
    <property type="match status" value="1"/>
</dbReference>
<accession>A0A139KMW6</accession>
<gene>
    <name evidence="3" type="ORF">HMPREF2531_05309</name>
</gene>
<proteinExistence type="inferred from homology"/>
<dbReference type="GO" id="GO:0008233">
    <property type="term" value="F:peptidase activity"/>
    <property type="evidence" value="ECO:0007669"/>
    <property type="project" value="InterPro"/>
</dbReference>
<dbReference type="InterPro" id="IPR002142">
    <property type="entry name" value="Peptidase_S49"/>
</dbReference>
<evidence type="ECO:0000313" key="3">
    <source>
        <dbReference type="EMBL" id="KXT40533.1"/>
    </source>
</evidence>
<sequence>MNRTFLRQLLLSNTQQLLISAEGFTSAMMDAFPLIANDAPTPSAFFFDDDPPTYKDLADKALAKIQQQLHALSEFQEVNLTSDFSSNELPEGSIAYHRIWGFITADSRWYFSSKQFERDILDAEANPAISCHFIHANSPGGEAWYLDRLSETMRSLNKPIITLVEQCDCSACYYITCHSNVIAALTANEVIGCIGTMVETYDFSGYYEKLGIKIIRQTADKSDLKNKKYNDMRAGKPEQYVKDVLNPLTEQFLNEVRTSRPELGELPEDDPVFRGETFDTTHAIEKKLIDGSMTFFEAVASAVDLGRNYTNLETIKKNALNYL</sequence>
<dbReference type="Proteomes" id="UP000070319">
    <property type="component" value="Unassembled WGS sequence"/>
</dbReference>
<evidence type="ECO:0000256" key="1">
    <source>
        <dbReference type="ARBA" id="ARBA00008683"/>
    </source>
</evidence>
<dbReference type="GO" id="GO:0006508">
    <property type="term" value="P:proteolysis"/>
    <property type="evidence" value="ECO:0007669"/>
    <property type="project" value="InterPro"/>
</dbReference>
<dbReference type="RefSeq" id="WP_061438341.1">
    <property type="nucleotide sequence ID" value="NZ_KQ968742.1"/>
</dbReference>
<dbReference type="EMBL" id="LTDF01000178">
    <property type="protein sequence ID" value="KXT40533.1"/>
    <property type="molecule type" value="Genomic_DNA"/>
</dbReference>
<evidence type="ECO:0000259" key="2">
    <source>
        <dbReference type="Pfam" id="PF01343"/>
    </source>
</evidence>
<comment type="caution">
    <text evidence="3">The sequence shown here is derived from an EMBL/GenBank/DDBJ whole genome shotgun (WGS) entry which is preliminary data.</text>
</comment>